<dbReference type="EMBL" id="JAYMYQ010000028">
    <property type="protein sequence ID" value="KAK7298440.1"/>
    <property type="molecule type" value="Genomic_DNA"/>
</dbReference>
<organism evidence="2 4">
    <name type="scientific">Canavalia gladiata</name>
    <name type="common">Sword bean</name>
    <name type="synonym">Dolichos gladiatus</name>
    <dbReference type="NCBI Taxonomy" id="3824"/>
    <lineage>
        <taxon>Eukaryota</taxon>
        <taxon>Viridiplantae</taxon>
        <taxon>Streptophyta</taxon>
        <taxon>Embryophyta</taxon>
        <taxon>Tracheophyta</taxon>
        <taxon>Spermatophyta</taxon>
        <taxon>Magnoliopsida</taxon>
        <taxon>eudicotyledons</taxon>
        <taxon>Gunneridae</taxon>
        <taxon>Pentapetalae</taxon>
        <taxon>rosids</taxon>
        <taxon>fabids</taxon>
        <taxon>Fabales</taxon>
        <taxon>Fabaceae</taxon>
        <taxon>Papilionoideae</taxon>
        <taxon>50 kb inversion clade</taxon>
        <taxon>NPAAA clade</taxon>
        <taxon>indigoferoid/millettioid clade</taxon>
        <taxon>Phaseoleae</taxon>
        <taxon>Canavalia</taxon>
    </lineage>
</organism>
<proteinExistence type="predicted"/>
<comment type="caution">
    <text evidence="2">The sequence shown here is derived from an EMBL/GenBank/DDBJ whole genome shotgun (WGS) entry which is preliminary data.</text>
</comment>
<evidence type="ECO:0000313" key="4">
    <source>
        <dbReference type="Proteomes" id="UP001367508"/>
    </source>
</evidence>
<accession>A0AAN9JFY9</accession>
<dbReference type="Proteomes" id="UP001367508">
    <property type="component" value="Unassembled WGS sequence"/>
</dbReference>
<evidence type="ECO:0000313" key="2">
    <source>
        <dbReference type="EMBL" id="KAK7298440.1"/>
    </source>
</evidence>
<keyword evidence="4" id="KW-1185">Reference proteome</keyword>
<evidence type="ECO:0000313" key="1">
    <source>
        <dbReference type="EMBL" id="KAK7296958.1"/>
    </source>
</evidence>
<dbReference type="EMBL" id="JAYMYQ010000023">
    <property type="protein sequence ID" value="KAK7298954.1"/>
    <property type="molecule type" value="Genomic_DNA"/>
</dbReference>
<name>A0AAN9JFY9_CANGL</name>
<reference evidence="2 4" key="1">
    <citation type="submission" date="2024-01" db="EMBL/GenBank/DDBJ databases">
        <title>The genomes of 5 underutilized Papilionoideae crops provide insights into root nodulation and disease resistanc.</title>
        <authorList>
            <person name="Jiang F."/>
        </authorList>
    </citation>
    <scope>NUCLEOTIDE SEQUENCE [LARGE SCALE GENOMIC DNA]</scope>
    <source>
        <strain evidence="2">LVBAO_FW01</strain>
        <tissue evidence="2">Leaves</tissue>
    </source>
</reference>
<gene>
    <name evidence="3" type="ORF">VNO77_46276</name>
    <name evidence="2" type="ORF">VNO77_46900</name>
    <name evidence="1" type="ORF">VNO77_49279</name>
</gene>
<dbReference type="EMBL" id="JAYMYQ010000056">
    <property type="protein sequence ID" value="KAK7296958.1"/>
    <property type="molecule type" value="Genomic_DNA"/>
</dbReference>
<dbReference type="AlphaFoldDB" id="A0AAN9JFY9"/>
<protein>
    <submittedName>
        <fullName evidence="2">Uncharacterized protein</fullName>
    </submittedName>
</protein>
<sequence>MIVGRGLDLKVDLRSLDPWVCGTALVAGVNRRSRPDECSDEAMADSVGIPFFGLSMRQENSGLRKALDGLTASEIKKAAGPMCKTLPRESLSPIRIKPVFGQDKKPFDTTPRDKS</sequence>
<evidence type="ECO:0000313" key="3">
    <source>
        <dbReference type="EMBL" id="KAK7298954.1"/>
    </source>
</evidence>